<sequence length="444" mass="45291">MYERLVNALGGEGIATVVLAIIVIAVLVILGYLLLALVRGVTSGGRLGAGRSAAPRVAVLDIVPVDQKRQLVLLRRDEVEHLVLIGGQNDLVVEAGISRMPARRRVEPSFAETPAQPRAEAAPVVASAPAARPVETPQPVRSEPRPTTAQTSAQAPAQAPGQTPAQLPAQARPAAPDVSSPLPPRRTEPSLAPARPQPPAAPRPQPAQPAQPRSMATPTLPQRPSAHPIEAAEGPRAQQPAPAVTVASGSPAATEVSTVRSSGASPLPGRPSGSQAAPAKPEPSALPAAQPAQAPAAKSEGSMGPLQVKSFATSVQTHRSDKAAAFPPLGAAAGAASTAAAAKPAAPAAPAAPEAKSVTAVESAKDDTAAKGDIDQLLMAELSKEKIDTPPAAVAHDAPLEPAEPAAKPEPSTKPAQDRPAMMSLEEEMDALLRDFTLDPPEKR</sequence>
<protein>
    <submittedName>
        <fullName evidence="3">Flagellar biosynthesis protein, FliO</fullName>
    </submittedName>
</protein>
<comment type="caution">
    <text evidence="3">The sequence shown here is derived from an EMBL/GenBank/DDBJ whole genome shotgun (WGS) entry which is preliminary data.</text>
</comment>
<feature type="region of interest" description="Disordered" evidence="1">
    <location>
        <begin position="107"/>
        <end position="444"/>
    </location>
</feature>
<keyword evidence="3" id="KW-0966">Cell projection</keyword>
<feature type="compositionally biased region" description="Low complexity" evidence="1">
    <location>
        <begin position="282"/>
        <end position="297"/>
    </location>
</feature>
<keyword evidence="2" id="KW-1133">Transmembrane helix</keyword>
<dbReference type="EMBL" id="FQZC01000003">
    <property type="protein sequence ID" value="SHJ50128.1"/>
    <property type="molecule type" value="Genomic_DNA"/>
</dbReference>
<keyword evidence="4" id="KW-1185">Reference proteome</keyword>
<evidence type="ECO:0000313" key="4">
    <source>
        <dbReference type="Proteomes" id="UP000184290"/>
    </source>
</evidence>
<feature type="compositionally biased region" description="Low complexity" evidence="1">
    <location>
        <begin position="323"/>
        <end position="355"/>
    </location>
</feature>
<dbReference type="RefSeq" id="WP_073469307.1">
    <property type="nucleotide sequence ID" value="NZ_FQZC01000003.1"/>
</dbReference>
<accession>A0ABY1IMS4</accession>
<feature type="compositionally biased region" description="Basic and acidic residues" evidence="1">
    <location>
        <begin position="363"/>
        <end position="374"/>
    </location>
</feature>
<evidence type="ECO:0000256" key="1">
    <source>
        <dbReference type="SAM" id="MobiDB-lite"/>
    </source>
</evidence>
<organism evidence="3 4">
    <name type="scientific">Aureimonas altamirensis DSM 21988</name>
    <dbReference type="NCBI Taxonomy" id="1121026"/>
    <lineage>
        <taxon>Bacteria</taxon>
        <taxon>Pseudomonadati</taxon>
        <taxon>Pseudomonadota</taxon>
        <taxon>Alphaproteobacteria</taxon>
        <taxon>Hyphomicrobiales</taxon>
        <taxon>Aurantimonadaceae</taxon>
        <taxon>Aureimonas</taxon>
    </lineage>
</organism>
<feature type="compositionally biased region" description="Low complexity" evidence="1">
    <location>
        <begin position="395"/>
        <end position="415"/>
    </location>
</feature>
<name>A0ABY1IMS4_9HYPH</name>
<evidence type="ECO:0000313" key="3">
    <source>
        <dbReference type="EMBL" id="SHJ50128.1"/>
    </source>
</evidence>
<feature type="compositionally biased region" description="Basic and acidic residues" evidence="1">
    <location>
        <begin position="431"/>
        <end position="444"/>
    </location>
</feature>
<feature type="compositionally biased region" description="Pro residues" evidence="1">
    <location>
        <begin position="195"/>
        <end position="209"/>
    </location>
</feature>
<proteinExistence type="predicted"/>
<evidence type="ECO:0000256" key="2">
    <source>
        <dbReference type="SAM" id="Phobius"/>
    </source>
</evidence>
<reference evidence="3 4" key="1">
    <citation type="submission" date="2016-11" db="EMBL/GenBank/DDBJ databases">
        <authorList>
            <person name="Varghese N."/>
            <person name="Submissions S."/>
        </authorList>
    </citation>
    <scope>NUCLEOTIDE SEQUENCE [LARGE SCALE GENOMIC DNA]</scope>
    <source>
        <strain evidence="3 4">DSM 21988</strain>
    </source>
</reference>
<keyword evidence="2" id="KW-0472">Membrane</keyword>
<feature type="compositionally biased region" description="Polar residues" evidence="1">
    <location>
        <begin position="255"/>
        <end position="264"/>
    </location>
</feature>
<feature type="compositionally biased region" description="Low complexity" evidence="1">
    <location>
        <begin position="117"/>
        <end position="135"/>
    </location>
</feature>
<feature type="transmembrane region" description="Helical" evidence="2">
    <location>
        <begin position="14"/>
        <end position="38"/>
    </location>
</feature>
<gene>
    <name evidence="3" type="ORF">SAMN02745911_2684</name>
</gene>
<keyword evidence="3" id="KW-0969">Cilium</keyword>
<feature type="compositionally biased region" description="Low complexity" evidence="1">
    <location>
        <begin position="145"/>
        <end position="176"/>
    </location>
</feature>
<keyword evidence="3" id="KW-0282">Flagellum</keyword>
<keyword evidence="2" id="KW-0812">Transmembrane</keyword>
<dbReference type="Proteomes" id="UP000184290">
    <property type="component" value="Unassembled WGS sequence"/>
</dbReference>